<dbReference type="STRING" id="1238182.C882_1289"/>
<feature type="region of interest" description="Disordered" evidence="1">
    <location>
        <begin position="1"/>
        <end position="39"/>
    </location>
</feature>
<evidence type="ECO:0000256" key="1">
    <source>
        <dbReference type="SAM" id="MobiDB-lite"/>
    </source>
</evidence>
<evidence type="ECO:0000313" key="3">
    <source>
        <dbReference type="Proteomes" id="UP000009881"/>
    </source>
</evidence>
<evidence type="ECO:0000313" key="2">
    <source>
        <dbReference type="EMBL" id="EKV27694.1"/>
    </source>
</evidence>
<dbReference type="Proteomes" id="UP000009881">
    <property type="component" value="Unassembled WGS sequence"/>
</dbReference>
<proteinExistence type="predicted"/>
<dbReference type="AlphaFoldDB" id="K9GSJ0"/>
<accession>K9GSJ0</accession>
<sequence length="77" mass="8170">MAGDGVHARQASQDYSSLTEKKRRALCPGRTGARQAPILGKPNIGRMNVCATMNFPSIERNPAALLPVTPARPSPTA</sequence>
<keyword evidence="3" id="KW-1185">Reference proteome</keyword>
<name>K9GSJ0_9PROT</name>
<reference evidence="2 3" key="1">
    <citation type="journal article" date="2013" name="Genome Announc.">
        <title>Draft Genome Sequence of an Alphaproteobacterium, Caenispirillum salinarum AK4(T), Isolated from a Solar Saltern.</title>
        <authorList>
            <person name="Khatri I."/>
            <person name="Singh A."/>
            <person name="Korpole S."/>
            <person name="Pinnaka A.K."/>
            <person name="Subramanian S."/>
        </authorList>
    </citation>
    <scope>NUCLEOTIDE SEQUENCE [LARGE SCALE GENOMIC DNA]</scope>
    <source>
        <strain evidence="2 3">AK4</strain>
    </source>
</reference>
<comment type="caution">
    <text evidence="2">The sequence shown here is derived from an EMBL/GenBank/DDBJ whole genome shotgun (WGS) entry which is preliminary data.</text>
</comment>
<organism evidence="2 3">
    <name type="scientific">Caenispirillum salinarum AK4</name>
    <dbReference type="NCBI Taxonomy" id="1238182"/>
    <lineage>
        <taxon>Bacteria</taxon>
        <taxon>Pseudomonadati</taxon>
        <taxon>Pseudomonadota</taxon>
        <taxon>Alphaproteobacteria</taxon>
        <taxon>Rhodospirillales</taxon>
        <taxon>Novispirillaceae</taxon>
        <taxon>Caenispirillum</taxon>
    </lineage>
</organism>
<dbReference type="EMBL" id="ANHY01000018">
    <property type="protein sequence ID" value="EKV27694.1"/>
    <property type="molecule type" value="Genomic_DNA"/>
</dbReference>
<protein>
    <submittedName>
        <fullName evidence="2">Uncharacterized protein</fullName>
    </submittedName>
</protein>
<gene>
    <name evidence="2" type="ORF">C882_1289</name>
</gene>